<dbReference type="OrthoDB" id="4559210at2"/>
<dbReference type="Proteomes" id="UP000239415">
    <property type="component" value="Unassembled WGS sequence"/>
</dbReference>
<protein>
    <submittedName>
        <fullName evidence="1">Uncharacterized protein</fullName>
    </submittedName>
</protein>
<dbReference type="AlphaFoldDB" id="A0A2T0KF82"/>
<comment type="caution">
    <text evidence="1">The sequence shown here is derived from an EMBL/GenBank/DDBJ whole genome shotgun (WGS) entry which is preliminary data.</text>
</comment>
<evidence type="ECO:0000313" key="2">
    <source>
        <dbReference type="Proteomes" id="UP000239415"/>
    </source>
</evidence>
<dbReference type="EMBL" id="PVMZ01000005">
    <property type="protein sequence ID" value="PRX22025.1"/>
    <property type="molecule type" value="Genomic_DNA"/>
</dbReference>
<dbReference type="RefSeq" id="WP_106318606.1">
    <property type="nucleotide sequence ID" value="NZ_BOMO01000035.1"/>
</dbReference>
<name>A0A2T0KF82_9ACTN</name>
<keyword evidence="2" id="KW-1185">Reference proteome</keyword>
<reference evidence="1 2" key="1">
    <citation type="submission" date="2018-03" db="EMBL/GenBank/DDBJ databases">
        <title>Genomic Encyclopedia of Archaeal and Bacterial Type Strains, Phase II (KMG-II): from individual species to whole genera.</title>
        <authorList>
            <person name="Goeker M."/>
        </authorList>
    </citation>
    <scope>NUCLEOTIDE SEQUENCE [LARGE SCALE GENOMIC DNA]</scope>
    <source>
        <strain evidence="1 2">DSM 43146</strain>
    </source>
</reference>
<proteinExistence type="predicted"/>
<accession>A0A2T0KF82</accession>
<gene>
    <name evidence="1" type="ORF">CLV67_105202</name>
</gene>
<evidence type="ECO:0000313" key="1">
    <source>
        <dbReference type="EMBL" id="PRX22025.1"/>
    </source>
</evidence>
<organism evidence="1 2">
    <name type="scientific">Actinoplanes italicus</name>
    <dbReference type="NCBI Taxonomy" id="113567"/>
    <lineage>
        <taxon>Bacteria</taxon>
        <taxon>Bacillati</taxon>
        <taxon>Actinomycetota</taxon>
        <taxon>Actinomycetes</taxon>
        <taxon>Micromonosporales</taxon>
        <taxon>Micromonosporaceae</taxon>
        <taxon>Actinoplanes</taxon>
    </lineage>
</organism>
<sequence>MTATGTLIGDSLRPGAEFAPRGARIRRVYRLDLEGTGTATQPPVWTVIEFETDDTEAAVEALAASLNPGGGWYADMRDGRDRIIVFAGTVFRYRPGDAEGRAAAMAHGRAAGVPEHQLDWPD</sequence>